<accession>A0ABD5MJM3</accession>
<comment type="caution">
    <text evidence="2">The sequence shown here is derived from an EMBL/GenBank/DDBJ whole genome shotgun (WGS) entry which is preliminary data.</text>
</comment>
<organism evidence="2 3">
    <name type="scientific">Halobaculum roseum</name>
    <dbReference type="NCBI Taxonomy" id="2175149"/>
    <lineage>
        <taxon>Archaea</taxon>
        <taxon>Methanobacteriati</taxon>
        <taxon>Methanobacteriota</taxon>
        <taxon>Stenosarchaea group</taxon>
        <taxon>Halobacteria</taxon>
        <taxon>Halobacteriales</taxon>
        <taxon>Haloferacaceae</taxon>
        <taxon>Halobaculum</taxon>
    </lineage>
</organism>
<name>A0ABD5MJM3_9EURY</name>
<gene>
    <name evidence="2" type="ORF">ACFFOL_07585</name>
</gene>
<keyword evidence="3" id="KW-1185">Reference proteome</keyword>
<proteinExistence type="predicted"/>
<feature type="compositionally biased region" description="Basic and acidic residues" evidence="1">
    <location>
        <begin position="1"/>
        <end position="10"/>
    </location>
</feature>
<feature type="compositionally biased region" description="Acidic residues" evidence="1">
    <location>
        <begin position="132"/>
        <end position="165"/>
    </location>
</feature>
<dbReference type="GeneID" id="67210138"/>
<dbReference type="EMBL" id="JBHMAJ010000006">
    <property type="protein sequence ID" value="MFB9824031.1"/>
    <property type="molecule type" value="Genomic_DNA"/>
</dbReference>
<evidence type="ECO:0000313" key="2">
    <source>
        <dbReference type="EMBL" id="MFB9824031.1"/>
    </source>
</evidence>
<evidence type="ECO:0000313" key="3">
    <source>
        <dbReference type="Proteomes" id="UP001589595"/>
    </source>
</evidence>
<protein>
    <submittedName>
        <fullName evidence="2">Uncharacterized protein</fullName>
    </submittedName>
</protein>
<evidence type="ECO:0000256" key="1">
    <source>
        <dbReference type="SAM" id="MobiDB-lite"/>
    </source>
</evidence>
<reference evidence="2" key="1">
    <citation type="submission" date="2024-09" db="EMBL/GenBank/DDBJ databases">
        <authorList>
            <person name="Sun Q."/>
        </authorList>
    </citation>
    <scope>NUCLEOTIDE SEQUENCE [LARGE SCALE GENOMIC DNA]</scope>
    <source>
        <strain evidence="2">JCM 31273</strain>
    </source>
</reference>
<dbReference type="AlphaFoldDB" id="A0ABD5MJM3"/>
<dbReference type="Proteomes" id="UP001589595">
    <property type="component" value="Unassembled WGS sequence"/>
</dbReference>
<feature type="region of interest" description="Disordered" evidence="1">
    <location>
        <begin position="1"/>
        <end position="25"/>
    </location>
</feature>
<sequence length="165" mass="17366">MGFEKFDESGAGRGRPAGTEPMISLRKSASIGVNRPALEEYFGDSEGAVMYYDEDENRVGIEPVADKDADEAAYTVSVTDSGGTIAPKAFLERYDLVPEVTTQFDPSWADDDEQSLIVLPLDSPSGTYGSAADDDGDGNDADDSDDTDADGNDDGDGSDADADGE</sequence>
<dbReference type="RefSeq" id="WP_222922788.1">
    <property type="nucleotide sequence ID" value="NZ_CP082286.1"/>
</dbReference>
<feature type="region of interest" description="Disordered" evidence="1">
    <location>
        <begin position="119"/>
        <end position="165"/>
    </location>
</feature>